<dbReference type="InterPro" id="IPR006652">
    <property type="entry name" value="Kelch_1"/>
</dbReference>
<evidence type="ECO:0000313" key="3">
    <source>
        <dbReference type="EMBL" id="CAF0818901.1"/>
    </source>
</evidence>
<dbReference type="PANTHER" id="PTHR24412">
    <property type="entry name" value="KELCH PROTEIN"/>
    <property type="match status" value="1"/>
</dbReference>
<dbReference type="EMBL" id="CAJNOR010000151">
    <property type="protein sequence ID" value="CAF0818901.1"/>
    <property type="molecule type" value="Genomic_DNA"/>
</dbReference>
<comment type="caution">
    <text evidence="3">The sequence shown here is derived from an EMBL/GenBank/DDBJ whole genome shotgun (WGS) entry which is preliminary data.</text>
</comment>
<keyword evidence="4" id="KW-1185">Reference proteome</keyword>
<evidence type="ECO:0000256" key="1">
    <source>
        <dbReference type="ARBA" id="ARBA00022441"/>
    </source>
</evidence>
<sequence>MYSIESSLLDYNVSGLRRAFGHLKDIRYEKLELGKPSLIVNSSNFDKSEEAIFTSTNHVLKELNKVELRKRFAIVHTEKYIYIIGGYIYDHRIPARMRPSCDYKYDIQARKLTSTPALPNGAIGFGLCADTDCIYVVGGNDLTNKPLSDCYRLVVQNGTETWTKLSDLPAPTSGPGVGVYNGELHCIGGYDVLGNEFLPHGEYLVLRYLRNEPWQYRPEMEQSRARPLVFILPDSTATQYNIYVAGGFQINPITQKPYLIPDVQVFTQQTQHWQGITTIPDLEVTHELSFDKNMLHVTETIELPNATPKANLLRSFDVIKRIWTDKPNESVHGKLQEQDTKSMTSSTIVKPNKVKMVHILFLAFLLIQCITSLPSTPLEEKDPACIVKSWLSNTMGRNRRASISRPYFQHWRGSREDIRFGLKPMIAYSPRLGKRSYDYQPATVSADAASLLADVFDHITEDPVEVVYEDSTIICFSSPISDALMQELLGKHHRGYFVSLALKINQIST</sequence>
<keyword evidence="2" id="KW-0677">Repeat</keyword>
<accession>A0A813TVG5</accession>
<evidence type="ECO:0000256" key="2">
    <source>
        <dbReference type="ARBA" id="ARBA00022737"/>
    </source>
</evidence>
<dbReference type="PANTHER" id="PTHR24412:SF489">
    <property type="entry name" value="RING FINGER DOMAIN AND KELCH REPEAT-CONTAINING PROTEIN DDB_G0271372"/>
    <property type="match status" value="1"/>
</dbReference>
<dbReference type="SUPFAM" id="SSF117281">
    <property type="entry name" value="Kelch motif"/>
    <property type="match status" value="1"/>
</dbReference>
<protein>
    <submittedName>
        <fullName evidence="3">Uncharacterized protein</fullName>
    </submittedName>
</protein>
<evidence type="ECO:0000313" key="4">
    <source>
        <dbReference type="Proteomes" id="UP000663828"/>
    </source>
</evidence>
<dbReference type="InterPro" id="IPR015915">
    <property type="entry name" value="Kelch-typ_b-propeller"/>
</dbReference>
<reference evidence="3" key="1">
    <citation type="submission" date="2021-02" db="EMBL/GenBank/DDBJ databases">
        <authorList>
            <person name="Nowell W R."/>
        </authorList>
    </citation>
    <scope>NUCLEOTIDE SEQUENCE</scope>
</reference>
<dbReference type="Gene3D" id="2.120.10.80">
    <property type="entry name" value="Kelch-type beta propeller"/>
    <property type="match status" value="1"/>
</dbReference>
<dbReference type="Proteomes" id="UP000663828">
    <property type="component" value="Unassembled WGS sequence"/>
</dbReference>
<name>A0A813TVG5_ADIRI</name>
<proteinExistence type="predicted"/>
<dbReference type="Pfam" id="PF01344">
    <property type="entry name" value="Kelch_1"/>
    <property type="match status" value="1"/>
</dbReference>
<gene>
    <name evidence="3" type="ORF">XAT740_LOCUS3858</name>
</gene>
<organism evidence="3 4">
    <name type="scientific">Adineta ricciae</name>
    <name type="common">Rotifer</name>
    <dbReference type="NCBI Taxonomy" id="249248"/>
    <lineage>
        <taxon>Eukaryota</taxon>
        <taxon>Metazoa</taxon>
        <taxon>Spiralia</taxon>
        <taxon>Gnathifera</taxon>
        <taxon>Rotifera</taxon>
        <taxon>Eurotatoria</taxon>
        <taxon>Bdelloidea</taxon>
        <taxon>Adinetida</taxon>
        <taxon>Adinetidae</taxon>
        <taxon>Adineta</taxon>
    </lineage>
</organism>
<keyword evidence="1" id="KW-0880">Kelch repeat</keyword>
<dbReference type="AlphaFoldDB" id="A0A813TVG5"/>